<protein>
    <submittedName>
        <fullName evidence="1">Uncharacterized protein</fullName>
    </submittedName>
</protein>
<sequence length="114" mass="12892">MNKSYLIPSTPELNTLTWMLRIWQSEFPTGATIDTVARHCVEVSAAAFGEPVEGMRNDEYQRVYMLSFALIRDGLLYSAGPGIPAPFKPVQPWFTYQKPVPEPEPMEEPYPRAG</sequence>
<accession>A0A6J5LXW9</accession>
<organism evidence="1">
    <name type="scientific">uncultured Caudovirales phage</name>
    <dbReference type="NCBI Taxonomy" id="2100421"/>
    <lineage>
        <taxon>Viruses</taxon>
        <taxon>Duplodnaviria</taxon>
        <taxon>Heunggongvirae</taxon>
        <taxon>Uroviricota</taxon>
        <taxon>Caudoviricetes</taxon>
        <taxon>Peduoviridae</taxon>
        <taxon>Maltschvirus</taxon>
        <taxon>Maltschvirus maltsch</taxon>
    </lineage>
</organism>
<dbReference type="EMBL" id="LR796357">
    <property type="protein sequence ID" value="CAB4139328.1"/>
    <property type="molecule type" value="Genomic_DNA"/>
</dbReference>
<name>A0A6J5LXW9_9CAUD</name>
<proteinExistence type="predicted"/>
<evidence type="ECO:0000313" key="1">
    <source>
        <dbReference type="EMBL" id="CAB4139328.1"/>
    </source>
</evidence>
<gene>
    <name evidence="1" type="ORF">UFOVP349_29</name>
</gene>
<reference evidence="1" key="1">
    <citation type="submission" date="2020-04" db="EMBL/GenBank/DDBJ databases">
        <authorList>
            <person name="Chiriac C."/>
            <person name="Salcher M."/>
            <person name="Ghai R."/>
            <person name="Kavagutti S V."/>
        </authorList>
    </citation>
    <scope>NUCLEOTIDE SEQUENCE</scope>
</reference>